<dbReference type="InterPro" id="IPR036865">
    <property type="entry name" value="CRAL-TRIO_dom_sf"/>
</dbReference>
<name>A0AAN7PAB0_9COLE</name>
<reference evidence="3" key="1">
    <citation type="submission" date="2023-01" db="EMBL/GenBank/DDBJ databases">
        <title>Key to firefly adult light organ development and bioluminescence: homeobox transcription factors regulate luciferase expression and transportation to peroxisome.</title>
        <authorList>
            <person name="Fu X."/>
        </authorList>
    </citation>
    <scope>NUCLEOTIDE SEQUENCE [LARGE SCALE GENOMIC DNA]</scope>
</reference>
<accession>A0AAN7PAB0</accession>
<sequence length="308" mass="36217">MSIRALSTDLQKLAETEINEVSSRVEKDILHIRSWLKYQPHLNVRPGDQWILHFLRGCKFSLEKTKQKIECYYTFRTLIPEFFQNRDPLQSEIQDVLKYGCFWLPLPKPESLDVPRVLYLSTEFLSCIEVSVSNIMKVNFMILDMLMNEDDHFIIAGNQFFNDFNGITINQITQVTPTFIKKCSVSFRDAYPLRSKQVHFINIPNVIETILKPFFGGKHLQRMKIHSSLCLEDLHKVLPKFILPKEFGGEAGTVQELKDKWRKKIESNREWFLNDEKYRSDESKRIGKPKKISDVFGIEGSFRKLEFD</sequence>
<keyword evidence="3" id="KW-1185">Reference proteome</keyword>
<dbReference type="SUPFAM" id="SSF52087">
    <property type="entry name" value="CRAL/TRIO domain"/>
    <property type="match status" value="1"/>
</dbReference>
<proteinExistence type="predicted"/>
<dbReference type="PANTHER" id="PTHR10174:SF216">
    <property type="entry name" value="CRAL-TRIO DOMAIN-CONTAINING PROTEIN-RELATED"/>
    <property type="match status" value="1"/>
</dbReference>
<dbReference type="InterPro" id="IPR001251">
    <property type="entry name" value="CRAL-TRIO_dom"/>
</dbReference>
<protein>
    <recommendedName>
        <fullName evidence="1">CRAL-TRIO domain-containing protein</fullName>
    </recommendedName>
</protein>
<dbReference type="EMBL" id="JARPUR010000003">
    <property type="protein sequence ID" value="KAK4879908.1"/>
    <property type="molecule type" value="Genomic_DNA"/>
</dbReference>
<dbReference type="InterPro" id="IPR036273">
    <property type="entry name" value="CRAL/TRIO_N_dom_sf"/>
</dbReference>
<dbReference type="Gene3D" id="3.40.525.10">
    <property type="entry name" value="CRAL-TRIO lipid binding domain"/>
    <property type="match status" value="1"/>
</dbReference>
<comment type="caution">
    <text evidence="2">The sequence shown here is derived from an EMBL/GenBank/DDBJ whole genome shotgun (WGS) entry which is preliminary data.</text>
</comment>
<evidence type="ECO:0000313" key="2">
    <source>
        <dbReference type="EMBL" id="KAK4879908.1"/>
    </source>
</evidence>
<organism evidence="2 3">
    <name type="scientific">Aquatica leii</name>
    <dbReference type="NCBI Taxonomy" id="1421715"/>
    <lineage>
        <taxon>Eukaryota</taxon>
        <taxon>Metazoa</taxon>
        <taxon>Ecdysozoa</taxon>
        <taxon>Arthropoda</taxon>
        <taxon>Hexapoda</taxon>
        <taxon>Insecta</taxon>
        <taxon>Pterygota</taxon>
        <taxon>Neoptera</taxon>
        <taxon>Endopterygota</taxon>
        <taxon>Coleoptera</taxon>
        <taxon>Polyphaga</taxon>
        <taxon>Elateriformia</taxon>
        <taxon>Elateroidea</taxon>
        <taxon>Lampyridae</taxon>
        <taxon>Luciolinae</taxon>
        <taxon>Aquatica</taxon>
    </lineage>
</organism>
<dbReference type="Gene3D" id="1.10.8.20">
    <property type="entry name" value="N-terminal domain of phosphatidylinositol transfer protein sec14p"/>
    <property type="match status" value="1"/>
</dbReference>
<dbReference type="CDD" id="cd00170">
    <property type="entry name" value="SEC14"/>
    <property type="match status" value="1"/>
</dbReference>
<dbReference type="GO" id="GO:1902936">
    <property type="term" value="F:phosphatidylinositol bisphosphate binding"/>
    <property type="evidence" value="ECO:0007669"/>
    <property type="project" value="TreeGrafter"/>
</dbReference>
<dbReference type="PROSITE" id="PS50191">
    <property type="entry name" value="CRAL_TRIO"/>
    <property type="match status" value="1"/>
</dbReference>
<dbReference type="SUPFAM" id="SSF46938">
    <property type="entry name" value="CRAL/TRIO N-terminal domain"/>
    <property type="match status" value="1"/>
</dbReference>
<feature type="domain" description="CRAL-TRIO" evidence="1">
    <location>
        <begin position="89"/>
        <end position="255"/>
    </location>
</feature>
<evidence type="ECO:0000259" key="1">
    <source>
        <dbReference type="PROSITE" id="PS50191"/>
    </source>
</evidence>
<gene>
    <name evidence="2" type="ORF">RN001_008054</name>
</gene>
<dbReference type="Proteomes" id="UP001353858">
    <property type="component" value="Unassembled WGS sequence"/>
</dbReference>
<dbReference type="PRINTS" id="PR00180">
    <property type="entry name" value="CRETINALDHBP"/>
</dbReference>
<dbReference type="Gene3D" id="1.20.5.1200">
    <property type="entry name" value="Alpha-tocopherol transfer"/>
    <property type="match status" value="1"/>
</dbReference>
<dbReference type="PANTHER" id="PTHR10174">
    <property type="entry name" value="ALPHA-TOCOPHEROL TRANSFER PROTEIN-RELATED"/>
    <property type="match status" value="1"/>
</dbReference>
<dbReference type="AlphaFoldDB" id="A0AAN7PAB0"/>
<evidence type="ECO:0000313" key="3">
    <source>
        <dbReference type="Proteomes" id="UP001353858"/>
    </source>
</evidence>
<dbReference type="Pfam" id="PF00650">
    <property type="entry name" value="CRAL_TRIO"/>
    <property type="match status" value="1"/>
</dbReference>
<dbReference type="GO" id="GO:0016020">
    <property type="term" value="C:membrane"/>
    <property type="evidence" value="ECO:0007669"/>
    <property type="project" value="TreeGrafter"/>
</dbReference>